<dbReference type="GeneID" id="37229258"/>
<reference evidence="2 3" key="1">
    <citation type="submission" date="2018-02" db="EMBL/GenBank/DDBJ databases">
        <title>The genomes of Aspergillus section Nigri reveals drivers in fungal speciation.</title>
        <authorList>
            <consortium name="DOE Joint Genome Institute"/>
            <person name="Vesth T.C."/>
            <person name="Nybo J."/>
            <person name="Theobald S."/>
            <person name="Brandl J."/>
            <person name="Frisvad J.C."/>
            <person name="Nielsen K.F."/>
            <person name="Lyhne E.K."/>
            <person name="Kogle M.E."/>
            <person name="Kuo A."/>
            <person name="Riley R."/>
            <person name="Clum A."/>
            <person name="Nolan M."/>
            <person name="Lipzen A."/>
            <person name="Salamov A."/>
            <person name="Henrissat B."/>
            <person name="Wiebenga A."/>
            <person name="De vries R.P."/>
            <person name="Grigoriev I.V."/>
            <person name="Mortensen U.H."/>
            <person name="Andersen M.R."/>
            <person name="Baker S.E."/>
        </authorList>
    </citation>
    <scope>NUCLEOTIDE SEQUENCE [LARGE SCALE GENOMIC DNA]</scope>
    <source>
        <strain evidence="2 3">CBS 121593</strain>
    </source>
</reference>
<evidence type="ECO:0000313" key="2">
    <source>
        <dbReference type="EMBL" id="RAK98923.1"/>
    </source>
</evidence>
<feature type="compositionally biased region" description="Polar residues" evidence="1">
    <location>
        <begin position="79"/>
        <end position="88"/>
    </location>
</feature>
<feature type="compositionally biased region" description="Basic and acidic residues" evidence="1">
    <location>
        <begin position="89"/>
        <end position="100"/>
    </location>
</feature>
<feature type="compositionally biased region" description="Basic and acidic residues" evidence="1">
    <location>
        <begin position="107"/>
        <end position="118"/>
    </location>
</feature>
<proteinExistence type="predicted"/>
<dbReference type="RefSeq" id="XP_025573251.1">
    <property type="nucleotide sequence ID" value="XM_025724393.1"/>
</dbReference>
<protein>
    <submittedName>
        <fullName evidence="2">Uncharacterized protein</fullName>
    </submittedName>
</protein>
<evidence type="ECO:0000313" key="3">
    <source>
        <dbReference type="Proteomes" id="UP000249402"/>
    </source>
</evidence>
<gene>
    <name evidence="2" type="ORF">BO80DRAFT_503705</name>
</gene>
<accession>A0A395GXZ4</accession>
<dbReference type="VEuPathDB" id="FungiDB:BO80DRAFT_503705"/>
<keyword evidence="3" id="KW-1185">Reference proteome</keyword>
<organism evidence="2 3">
    <name type="scientific">Aspergillus ibericus CBS 121593</name>
    <dbReference type="NCBI Taxonomy" id="1448316"/>
    <lineage>
        <taxon>Eukaryota</taxon>
        <taxon>Fungi</taxon>
        <taxon>Dikarya</taxon>
        <taxon>Ascomycota</taxon>
        <taxon>Pezizomycotina</taxon>
        <taxon>Eurotiomycetes</taxon>
        <taxon>Eurotiomycetidae</taxon>
        <taxon>Eurotiales</taxon>
        <taxon>Aspergillaceae</taxon>
        <taxon>Aspergillus</taxon>
        <taxon>Aspergillus subgen. Circumdati</taxon>
    </lineage>
</organism>
<dbReference type="Proteomes" id="UP000249402">
    <property type="component" value="Unassembled WGS sequence"/>
</dbReference>
<dbReference type="OrthoDB" id="4226302at2759"/>
<dbReference type="EMBL" id="KZ824450">
    <property type="protein sequence ID" value="RAK98923.1"/>
    <property type="molecule type" value="Genomic_DNA"/>
</dbReference>
<sequence length="264" mass="30867">MPHATTTTTPPLSEEEELHLSTQEALTCTTCAITHIPKTIFHRDQTTGIYNTSRSPPFQVTSGTWIPREEEHLAPEEMPTSSLSSVNYDHQDNDNNHDNDDTTPPHPPHDPTHDRHPSDPFTRYQLAYHIHIHYLLRRGVLSLCRDVKDVYELKAWRGKIHEMDMRQPREEKEGVGWQTRSRMGWVNDGNLLMVYQMALWRKRGAGRLKRVEESRARWAGIVEERRRQRQKQRGSVRVRVYCSQAGDRCLLREVEMDEVGEKIR</sequence>
<dbReference type="AlphaFoldDB" id="A0A395GXZ4"/>
<evidence type="ECO:0000256" key="1">
    <source>
        <dbReference type="SAM" id="MobiDB-lite"/>
    </source>
</evidence>
<feature type="region of interest" description="Disordered" evidence="1">
    <location>
        <begin position="74"/>
        <end position="120"/>
    </location>
</feature>
<name>A0A395GXZ4_9EURO</name>